<dbReference type="EMBL" id="VLKW01000012">
    <property type="protein sequence ID" value="TWI43505.1"/>
    <property type="molecule type" value="Genomic_DNA"/>
</dbReference>
<evidence type="ECO:0000313" key="1">
    <source>
        <dbReference type="EMBL" id="TWI43505.1"/>
    </source>
</evidence>
<evidence type="ECO:0000313" key="2">
    <source>
        <dbReference type="Proteomes" id="UP000315112"/>
    </source>
</evidence>
<sequence>MELPHGSGLCTQNAPGATCQSSAKVKKYRASIAVWPLKWRYYPFSACSSKACNAGNSGLPTYFLMILPSLPIRKVVGVIATSP</sequence>
<name>A0A562PGC0_9BURK</name>
<gene>
    <name evidence="1" type="ORF">IP92_05070</name>
</gene>
<proteinExistence type="predicted"/>
<protein>
    <submittedName>
        <fullName evidence="1">Uncharacterized protein</fullName>
    </submittedName>
</protein>
<organism evidence="1 2">
    <name type="scientific">Pseudoduganella flava</name>
    <dbReference type="NCBI Taxonomy" id="871742"/>
    <lineage>
        <taxon>Bacteria</taxon>
        <taxon>Pseudomonadati</taxon>
        <taxon>Pseudomonadota</taxon>
        <taxon>Betaproteobacteria</taxon>
        <taxon>Burkholderiales</taxon>
        <taxon>Oxalobacteraceae</taxon>
        <taxon>Telluria group</taxon>
        <taxon>Pseudoduganella</taxon>
    </lineage>
</organism>
<dbReference type="Proteomes" id="UP000315112">
    <property type="component" value="Unassembled WGS sequence"/>
</dbReference>
<comment type="caution">
    <text evidence="1">The sequence shown here is derived from an EMBL/GenBank/DDBJ whole genome shotgun (WGS) entry which is preliminary data.</text>
</comment>
<dbReference type="AlphaFoldDB" id="A0A562PGC0"/>
<accession>A0A562PGC0</accession>
<reference evidence="1 2" key="1">
    <citation type="journal article" date="2015" name="Stand. Genomic Sci.">
        <title>Genomic Encyclopedia of Bacterial and Archaeal Type Strains, Phase III: the genomes of soil and plant-associated and newly described type strains.</title>
        <authorList>
            <person name="Whitman W.B."/>
            <person name="Woyke T."/>
            <person name="Klenk H.P."/>
            <person name="Zhou Y."/>
            <person name="Lilburn T.G."/>
            <person name="Beck B.J."/>
            <person name="De Vos P."/>
            <person name="Vandamme P."/>
            <person name="Eisen J.A."/>
            <person name="Garrity G."/>
            <person name="Hugenholtz P."/>
            <person name="Kyrpides N.C."/>
        </authorList>
    </citation>
    <scope>NUCLEOTIDE SEQUENCE [LARGE SCALE GENOMIC DNA]</scope>
    <source>
        <strain evidence="1 2">CGMCC 1.10685</strain>
    </source>
</reference>